<accession>A0AAN7UKT7</accession>
<dbReference type="Gene3D" id="3.40.50.720">
    <property type="entry name" value="NAD(P)-binding Rossmann-like Domain"/>
    <property type="match status" value="1"/>
</dbReference>
<sequence length="370" mass="40229">MSYAQATIAEARPAPKTVLVTGANGYIGLAVSRAFVRAGWHVYGLVRRADAVDTLLAEEIIPVIGAISADLSFVDNLLSKATTRPFDVVASCTEQIPFDEHWAHLLFLFAKVAHHARSHGAAKPLVLMSSGCKDYGETGRHGDAGLAPHTEDSPLQPADMLKARTFCTLKVFEHKDLFDAAVIRPTPVYGCGGSYYGVLFEALRKITAEHRDRNEGAVQLPGHPGNIYHGCHIDDCADAYVALATHPVRAEVDGECFNISGHRYETVSDVVAALSAEYGVGITLTRTSEITKPELQILQVILGYTQWVDSTKIRKLTEWTDRRPLFSENLPVYRRAYEAAVRAADASVARIRDRIAGWAASGVTIGSTDA</sequence>
<dbReference type="EMBL" id="JAWHQM010000020">
    <property type="protein sequence ID" value="KAK5631528.1"/>
    <property type="molecule type" value="Genomic_DNA"/>
</dbReference>
<dbReference type="GO" id="GO:0005737">
    <property type="term" value="C:cytoplasm"/>
    <property type="evidence" value="ECO:0007669"/>
    <property type="project" value="TreeGrafter"/>
</dbReference>
<dbReference type="GO" id="GO:0004029">
    <property type="term" value="F:aldehyde dehydrogenase (NAD+) activity"/>
    <property type="evidence" value="ECO:0007669"/>
    <property type="project" value="TreeGrafter"/>
</dbReference>
<organism evidence="2 3">
    <name type="scientific">Xylaria bambusicola</name>
    <dbReference type="NCBI Taxonomy" id="326684"/>
    <lineage>
        <taxon>Eukaryota</taxon>
        <taxon>Fungi</taxon>
        <taxon>Dikarya</taxon>
        <taxon>Ascomycota</taxon>
        <taxon>Pezizomycotina</taxon>
        <taxon>Sordariomycetes</taxon>
        <taxon>Xylariomycetidae</taxon>
        <taxon>Xylariales</taxon>
        <taxon>Xylariaceae</taxon>
        <taxon>Xylaria</taxon>
    </lineage>
</organism>
<feature type="domain" description="NAD-dependent epimerase/dehydratase" evidence="1">
    <location>
        <begin position="18"/>
        <end position="259"/>
    </location>
</feature>
<evidence type="ECO:0000313" key="2">
    <source>
        <dbReference type="EMBL" id="KAK5631528.1"/>
    </source>
</evidence>
<dbReference type="AlphaFoldDB" id="A0AAN7UKT7"/>
<evidence type="ECO:0000313" key="3">
    <source>
        <dbReference type="Proteomes" id="UP001305414"/>
    </source>
</evidence>
<evidence type="ECO:0000259" key="1">
    <source>
        <dbReference type="Pfam" id="PF01370"/>
    </source>
</evidence>
<gene>
    <name evidence="2" type="ORF">RRF57_007242</name>
</gene>
<dbReference type="InterPro" id="IPR001509">
    <property type="entry name" value="Epimerase_deHydtase"/>
</dbReference>
<comment type="caution">
    <text evidence="2">The sequence shown here is derived from an EMBL/GenBank/DDBJ whole genome shotgun (WGS) entry which is preliminary data.</text>
</comment>
<reference evidence="2 3" key="1">
    <citation type="submission" date="2023-10" db="EMBL/GenBank/DDBJ databases">
        <title>Draft genome sequence of Xylaria bambusicola isolate GMP-LS, the root and basal stem rot pathogen of sugarcane in Indonesia.</title>
        <authorList>
            <person name="Selvaraj P."/>
            <person name="Muralishankar V."/>
            <person name="Muruganantham S."/>
            <person name="Sp S."/>
            <person name="Haryani S."/>
            <person name="Lau K.J.X."/>
            <person name="Naqvi N.I."/>
        </authorList>
    </citation>
    <scope>NUCLEOTIDE SEQUENCE [LARGE SCALE GENOMIC DNA]</scope>
    <source>
        <strain evidence="2">GMP-LS</strain>
    </source>
</reference>
<protein>
    <recommendedName>
        <fullName evidence="1">NAD-dependent epimerase/dehydratase domain-containing protein</fullName>
    </recommendedName>
</protein>
<name>A0AAN7UKT7_9PEZI</name>
<keyword evidence="3" id="KW-1185">Reference proteome</keyword>
<dbReference type="PANTHER" id="PTHR48079">
    <property type="entry name" value="PROTEIN YEEZ"/>
    <property type="match status" value="1"/>
</dbReference>
<dbReference type="PANTHER" id="PTHR48079:SF6">
    <property type="entry name" value="NAD(P)-BINDING DOMAIN-CONTAINING PROTEIN-RELATED"/>
    <property type="match status" value="1"/>
</dbReference>
<proteinExistence type="predicted"/>
<dbReference type="Proteomes" id="UP001305414">
    <property type="component" value="Unassembled WGS sequence"/>
</dbReference>
<dbReference type="InterPro" id="IPR051783">
    <property type="entry name" value="NAD(P)-dependent_oxidoreduct"/>
</dbReference>
<dbReference type="SUPFAM" id="SSF51735">
    <property type="entry name" value="NAD(P)-binding Rossmann-fold domains"/>
    <property type="match status" value="1"/>
</dbReference>
<dbReference type="Pfam" id="PF01370">
    <property type="entry name" value="Epimerase"/>
    <property type="match status" value="1"/>
</dbReference>
<dbReference type="InterPro" id="IPR036291">
    <property type="entry name" value="NAD(P)-bd_dom_sf"/>
</dbReference>